<dbReference type="InterPro" id="IPR036425">
    <property type="entry name" value="MoaB/Mog-like_dom_sf"/>
</dbReference>
<dbReference type="EMBL" id="LYOR01000010">
    <property type="protein sequence ID" value="OFV65600.1"/>
    <property type="molecule type" value="Genomic_DNA"/>
</dbReference>
<keyword evidence="13" id="KW-1185">Reference proteome</keyword>
<dbReference type="InterPro" id="IPR008284">
    <property type="entry name" value="MoCF_biosynth_CS"/>
</dbReference>
<evidence type="ECO:0000256" key="7">
    <source>
        <dbReference type="ARBA" id="ARBA00022842"/>
    </source>
</evidence>
<dbReference type="FunFam" id="3.40.980.10:FF:000004">
    <property type="entry name" value="Molybdopterin molybdenumtransferase"/>
    <property type="match status" value="1"/>
</dbReference>
<dbReference type="NCBIfam" id="TIGR00177">
    <property type="entry name" value="molyb_syn"/>
    <property type="match status" value="1"/>
</dbReference>
<comment type="cofactor">
    <cofactor evidence="1">
        <name>Mg(2+)</name>
        <dbReference type="ChEBI" id="CHEBI:18420"/>
    </cofactor>
</comment>
<evidence type="ECO:0000256" key="1">
    <source>
        <dbReference type="ARBA" id="ARBA00001946"/>
    </source>
</evidence>
<accession>A0A1F2P303</accession>
<comment type="pathway">
    <text evidence="2">Cofactor biosynthesis; molybdopterin biosynthesis.</text>
</comment>
<dbReference type="Proteomes" id="UP000185779">
    <property type="component" value="Unassembled WGS sequence"/>
</dbReference>
<evidence type="ECO:0000313" key="12">
    <source>
        <dbReference type="EMBL" id="OFV65600.1"/>
    </source>
</evidence>
<sequence length="421" mass="45893">MSGRFLRLITIDEARRIIDANIQAIGGFEIVPLIEADGRILFEDLHAPVDLPPFNRALMDGYAVRSPDTFGATEEKGIRLKVIGEIRAGDAIEDLEVGRGEAVEVATGARIPERADSVLMVEFADRVGEDELIVYRHVAPGENIQMRGDDIRRGENLLRRGTGIHAREIGILAALGMDQIKVLRRPRVCVISTGNELEYPGRELREGKIFDANGYMITAALLELGADASFIGVIRDSYDELRGTLESAISEGFDIVIISGGTSAGRGDILYRVVEDLGELLIHGVRIKPGKPFLFGLCRDVPIFGLPGYPVSAMITFETFVEPVLQRLTGTGPGEKKRVKATVGARIHSAKGRQELMPVRLEDSSEGVIAYQVHGGSGAIRTLLDLDGYIRIGEEVEIVEEGEEVEVELRVGRGNLPPVPP</sequence>
<evidence type="ECO:0000256" key="5">
    <source>
        <dbReference type="ARBA" id="ARBA00022679"/>
    </source>
</evidence>
<dbReference type="PANTHER" id="PTHR10192:SF5">
    <property type="entry name" value="GEPHYRIN"/>
    <property type="match status" value="1"/>
</dbReference>
<dbReference type="CDD" id="cd00887">
    <property type="entry name" value="MoeA"/>
    <property type="match status" value="1"/>
</dbReference>
<dbReference type="PANTHER" id="PTHR10192">
    <property type="entry name" value="MOLYBDOPTERIN BIOSYNTHESIS PROTEIN"/>
    <property type="match status" value="1"/>
</dbReference>
<keyword evidence="7" id="KW-0460">Magnesium</keyword>
<reference evidence="12 13" key="1">
    <citation type="submission" date="2016-05" db="EMBL/GenBank/DDBJ databases">
        <title>Microbial consortia oxidize butane by reversing methanogenesis.</title>
        <authorList>
            <person name="Laso-Perez R."/>
            <person name="Richter M."/>
            <person name="Wegener G."/>
            <person name="Musat F."/>
        </authorList>
    </citation>
    <scope>NUCLEOTIDE SEQUENCE [LARGE SCALE GENOMIC DNA]</scope>
    <source>
        <strain evidence="12">BOX1</strain>
    </source>
</reference>
<dbReference type="Gene3D" id="2.40.340.10">
    <property type="entry name" value="MoeA, C-terminal, domain IV"/>
    <property type="match status" value="1"/>
</dbReference>
<dbReference type="SUPFAM" id="SSF63882">
    <property type="entry name" value="MoeA N-terminal region -like"/>
    <property type="match status" value="1"/>
</dbReference>
<evidence type="ECO:0000256" key="2">
    <source>
        <dbReference type="ARBA" id="ARBA00005046"/>
    </source>
</evidence>
<protein>
    <recommendedName>
        <fullName evidence="3">molybdopterin molybdotransferase</fullName>
        <ecNumber evidence="3">2.10.1.1</ecNumber>
    </recommendedName>
</protein>
<dbReference type="InterPro" id="IPR001453">
    <property type="entry name" value="MoaB/Mog_dom"/>
</dbReference>
<evidence type="ECO:0000256" key="4">
    <source>
        <dbReference type="ARBA" id="ARBA00022505"/>
    </source>
</evidence>
<evidence type="ECO:0000313" key="13">
    <source>
        <dbReference type="Proteomes" id="UP000185779"/>
    </source>
</evidence>
<organism evidence="12 13">
    <name type="scientific">Candidatus Syntropharchaeum butanivorans</name>
    <dbReference type="NCBI Taxonomy" id="1839936"/>
    <lineage>
        <taxon>Archaea</taxon>
        <taxon>Methanobacteriati</taxon>
        <taxon>Methanobacteriota</taxon>
        <taxon>Stenosarchaea group</taxon>
        <taxon>Methanomicrobia</taxon>
        <taxon>Methanosarcinales</taxon>
        <taxon>ANME-2 cluster</taxon>
        <taxon>Candidatus Syntropharchaeum</taxon>
    </lineage>
</organism>
<dbReference type="Pfam" id="PF00994">
    <property type="entry name" value="MoCF_biosynth"/>
    <property type="match status" value="1"/>
</dbReference>
<keyword evidence="8" id="KW-0501">Molybdenum cofactor biosynthesis</keyword>
<dbReference type="InterPro" id="IPR038987">
    <property type="entry name" value="MoeA-like"/>
</dbReference>
<dbReference type="PROSITE" id="PS01079">
    <property type="entry name" value="MOCF_BIOSYNTHESIS_2"/>
    <property type="match status" value="1"/>
</dbReference>
<dbReference type="SUPFAM" id="SSF53218">
    <property type="entry name" value="Molybdenum cofactor biosynthesis proteins"/>
    <property type="match status" value="1"/>
</dbReference>
<comment type="caution">
    <text evidence="12">The sequence shown here is derived from an EMBL/GenBank/DDBJ whole genome shotgun (WGS) entry which is preliminary data.</text>
</comment>
<keyword evidence="4" id="KW-0500">Molybdenum</keyword>
<dbReference type="InterPro" id="IPR036688">
    <property type="entry name" value="MoeA_C_domain_IV_sf"/>
</dbReference>
<comment type="catalytic activity">
    <reaction evidence="9">
        <text>adenylyl-molybdopterin + molybdate = Mo-molybdopterin + AMP + H(+)</text>
        <dbReference type="Rhea" id="RHEA:35047"/>
        <dbReference type="ChEBI" id="CHEBI:15378"/>
        <dbReference type="ChEBI" id="CHEBI:36264"/>
        <dbReference type="ChEBI" id="CHEBI:62727"/>
        <dbReference type="ChEBI" id="CHEBI:71302"/>
        <dbReference type="ChEBI" id="CHEBI:456215"/>
        <dbReference type="EC" id="2.10.1.1"/>
    </reaction>
</comment>
<dbReference type="InterPro" id="IPR005111">
    <property type="entry name" value="MoeA_C_domain_IV"/>
</dbReference>
<dbReference type="Pfam" id="PF03453">
    <property type="entry name" value="MoeA_N"/>
    <property type="match status" value="1"/>
</dbReference>
<dbReference type="GO" id="GO:0061599">
    <property type="term" value="F:molybdopterin molybdotransferase activity"/>
    <property type="evidence" value="ECO:0007669"/>
    <property type="project" value="UniProtKB-EC"/>
</dbReference>
<dbReference type="NCBIfam" id="NF045515">
    <property type="entry name" value="Glp_gephyrin"/>
    <property type="match status" value="1"/>
</dbReference>
<keyword evidence="5" id="KW-0808">Transferase</keyword>
<evidence type="ECO:0000256" key="9">
    <source>
        <dbReference type="ARBA" id="ARBA00047317"/>
    </source>
</evidence>
<dbReference type="SMART" id="SM00852">
    <property type="entry name" value="MoCF_biosynth"/>
    <property type="match status" value="1"/>
</dbReference>
<dbReference type="GO" id="GO:0006777">
    <property type="term" value="P:Mo-molybdopterin cofactor biosynthetic process"/>
    <property type="evidence" value="ECO:0007669"/>
    <property type="project" value="UniProtKB-KW"/>
</dbReference>
<dbReference type="GO" id="GO:0005737">
    <property type="term" value="C:cytoplasm"/>
    <property type="evidence" value="ECO:0007669"/>
    <property type="project" value="TreeGrafter"/>
</dbReference>
<dbReference type="EC" id="2.10.1.1" evidence="3"/>
<dbReference type="Gene3D" id="2.170.190.11">
    <property type="entry name" value="Molybdopterin biosynthesis moea protein, domain 3"/>
    <property type="match status" value="1"/>
</dbReference>
<dbReference type="SUPFAM" id="SSF63867">
    <property type="entry name" value="MoeA C-terminal domain-like"/>
    <property type="match status" value="1"/>
</dbReference>
<dbReference type="Proteomes" id="UP000885936">
    <property type="component" value="Unassembled WGS sequence"/>
</dbReference>
<keyword evidence="6" id="KW-0479">Metal-binding</keyword>
<feature type="domain" description="MoaB/Mog" evidence="10">
    <location>
        <begin position="189"/>
        <end position="327"/>
    </location>
</feature>
<evidence type="ECO:0000256" key="8">
    <source>
        <dbReference type="ARBA" id="ARBA00023150"/>
    </source>
</evidence>
<dbReference type="EMBL" id="DRIE01000061">
    <property type="protein sequence ID" value="HEC56947.1"/>
    <property type="molecule type" value="Genomic_DNA"/>
</dbReference>
<name>A0A1F2P303_9EURY</name>
<dbReference type="AlphaFoldDB" id="A0A1F2P303"/>
<dbReference type="Pfam" id="PF03454">
    <property type="entry name" value="MoeA_C"/>
    <property type="match status" value="1"/>
</dbReference>
<dbReference type="InterPro" id="IPR005110">
    <property type="entry name" value="MoeA_linker/N"/>
</dbReference>
<gene>
    <name evidence="11" type="ORF">ENI32_03570</name>
    <name evidence="12" type="ORF">SBU_001528</name>
</gene>
<dbReference type="Gene3D" id="3.40.980.10">
    <property type="entry name" value="MoaB/Mog-like domain"/>
    <property type="match status" value="1"/>
</dbReference>
<dbReference type="Gene3D" id="3.90.105.10">
    <property type="entry name" value="Molybdopterin biosynthesis moea protein, domain 2"/>
    <property type="match status" value="1"/>
</dbReference>
<proteinExistence type="predicted"/>
<evidence type="ECO:0000256" key="6">
    <source>
        <dbReference type="ARBA" id="ARBA00022723"/>
    </source>
</evidence>
<evidence type="ECO:0000313" key="11">
    <source>
        <dbReference type="EMBL" id="HEC56947.1"/>
    </source>
</evidence>
<evidence type="ECO:0000256" key="3">
    <source>
        <dbReference type="ARBA" id="ARBA00013269"/>
    </source>
</evidence>
<dbReference type="InterPro" id="IPR036135">
    <property type="entry name" value="MoeA_linker/N_sf"/>
</dbReference>
<dbReference type="UniPathway" id="UPA00344"/>
<dbReference type="FunFam" id="2.170.190.11:FF:000001">
    <property type="entry name" value="Molybdopterin molybdenumtransferase"/>
    <property type="match status" value="1"/>
</dbReference>
<dbReference type="GO" id="GO:0046872">
    <property type="term" value="F:metal ion binding"/>
    <property type="evidence" value="ECO:0007669"/>
    <property type="project" value="UniProtKB-KW"/>
</dbReference>
<evidence type="ECO:0000259" key="10">
    <source>
        <dbReference type="SMART" id="SM00852"/>
    </source>
</evidence>
<reference evidence="11" key="2">
    <citation type="journal article" date="2020" name="mSystems">
        <title>Genome- and Community-Level Interaction Insights into Carbon Utilization and Element Cycling Functions of Hydrothermarchaeota in Hydrothermal Sediment.</title>
        <authorList>
            <person name="Zhou Z."/>
            <person name="Liu Y."/>
            <person name="Xu W."/>
            <person name="Pan J."/>
            <person name="Luo Z.H."/>
            <person name="Li M."/>
        </authorList>
    </citation>
    <scope>NUCLEOTIDE SEQUENCE [LARGE SCALE GENOMIC DNA]</scope>
    <source>
        <strain evidence="11">HyVt-386</strain>
    </source>
</reference>
<dbReference type="STRING" id="1839936.SBU_001528"/>